<organism evidence="1 2">
    <name type="scientific">Bradyrhizobium icense</name>
    <dbReference type="NCBI Taxonomy" id="1274631"/>
    <lineage>
        <taxon>Bacteria</taxon>
        <taxon>Pseudomonadati</taxon>
        <taxon>Pseudomonadota</taxon>
        <taxon>Alphaproteobacteria</taxon>
        <taxon>Hyphomicrobiales</taxon>
        <taxon>Nitrobacteraceae</taxon>
        <taxon>Bradyrhizobium</taxon>
    </lineage>
</organism>
<sequence>MAIQIVMNRTGDSRHLFDSHDAQELMKAEQRFYELTKAAFTAAIRTGPDQISRIRSFDPTAEETVFFPRLVGG</sequence>
<dbReference type="RefSeq" id="WP_065728198.1">
    <property type="nucleotide sequence ID" value="NZ_CP016428.1"/>
</dbReference>
<evidence type="ECO:0000313" key="2">
    <source>
        <dbReference type="Proteomes" id="UP000092839"/>
    </source>
</evidence>
<name>A0A1B1UDT1_9BRAD</name>
<dbReference type="KEGG" id="bic:LMTR13_12850"/>
<dbReference type="OrthoDB" id="8779602at2"/>
<dbReference type="Proteomes" id="UP000092839">
    <property type="component" value="Chromosome"/>
</dbReference>
<protein>
    <submittedName>
        <fullName evidence="1">Uncharacterized protein</fullName>
    </submittedName>
</protein>
<reference evidence="1 2" key="1">
    <citation type="submission" date="2016-07" db="EMBL/GenBank/DDBJ databases">
        <title>Complete genome sequence of Bradyrhizobium icense LMTR 13T, a potential inoculant strain isolated from lima bean (Phaseolus lunatus) in Peru.</title>
        <authorList>
            <person name="Ormeno-Orrillo E."/>
            <person name="Duran D."/>
            <person name="Rogel M.A."/>
            <person name="Rey L."/>
            <person name="Imperial J."/>
            <person name="Ruiz-Argueso T."/>
            <person name="Martinez-Romero E."/>
        </authorList>
    </citation>
    <scope>NUCLEOTIDE SEQUENCE [LARGE SCALE GENOMIC DNA]</scope>
    <source>
        <strain evidence="1 2">LMTR 13</strain>
    </source>
</reference>
<keyword evidence="2" id="KW-1185">Reference proteome</keyword>
<evidence type="ECO:0000313" key="1">
    <source>
        <dbReference type="EMBL" id="ANW00927.1"/>
    </source>
</evidence>
<gene>
    <name evidence="1" type="ORF">LMTR13_12850</name>
</gene>
<accession>A0A1B1UDT1</accession>
<dbReference type="EMBL" id="CP016428">
    <property type="protein sequence ID" value="ANW00927.1"/>
    <property type="molecule type" value="Genomic_DNA"/>
</dbReference>
<proteinExistence type="predicted"/>
<dbReference type="AlphaFoldDB" id="A0A1B1UDT1"/>